<proteinExistence type="predicted"/>
<dbReference type="InterPro" id="IPR015946">
    <property type="entry name" value="KH_dom-like_a/b"/>
</dbReference>
<dbReference type="InterPro" id="IPR019953">
    <property type="entry name" value="OHR"/>
</dbReference>
<reference evidence="1" key="1">
    <citation type="journal article" date="2022" name="J. Anim. Sci.">
        <title>Whole genome sequence analyses-based assessment of virulence potential and antimicrobial susceptibilities and resistance of Enterococcus faecium strains isolated from commercial swine and cattle probiotic products.</title>
        <authorList>
            <person name="Shridhar P.B."/>
            <person name="Amachawadi R.G."/>
            <person name="Tokach M."/>
            <person name="Patel I."/>
            <person name="Gangiredla J."/>
            <person name="Mammel M."/>
            <person name="Nagaraja T.G."/>
        </authorList>
    </citation>
    <scope>NUCLEOTIDE SEQUENCE</scope>
    <source>
        <strain evidence="1">EF215</strain>
    </source>
</reference>
<organism evidence="1 2">
    <name type="scientific">Enterococcus faecium</name>
    <name type="common">Streptococcus faecium</name>
    <dbReference type="NCBI Taxonomy" id="1352"/>
    <lineage>
        <taxon>Bacteria</taxon>
        <taxon>Bacillati</taxon>
        <taxon>Bacillota</taxon>
        <taxon>Bacilli</taxon>
        <taxon>Lactobacillales</taxon>
        <taxon>Enterococcaceae</taxon>
        <taxon>Enterococcus</taxon>
    </lineage>
</organism>
<dbReference type="GO" id="GO:0006979">
    <property type="term" value="P:response to oxidative stress"/>
    <property type="evidence" value="ECO:0007669"/>
    <property type="project" value="InterPro"/>
</dbReference>
<accession>A0A9X1GC86</accession>
<dbReference type="Proteomes" id="UP001139644">
    <property type="component" value="Unassembled WGS sequence"/>
</dbReference>
<comment type="caution">
    <text evidence="1">The sequence shown here is derived from an EMBL/GenBank/DDBJ whole genome shotgun (WGS) entry which is preliminary data.</text>
</comment>
<dbReference type="InterPro" id="IPR036102">
    <property type="entry name" value="OsmC/Ohrsf"/>
</dbReference>
<protein>
    <submittedName>
        <fullName evidence="1">Osmotically inducible protein C</fullName>
    </submittedName>
</protein>
<dbReference type="EMBL" id="JAIFOC010000075">
    <property type="protein sequence ID" value="MBX4223046.1"/>
    <property type="molecule type" value="Genomic_DNA"/>
</dbReference>
<evidence type="ECO:0000313" key="1">
    <source>
        <dbReference type="EMBL" id="MBX4223046.1"/>
    </source>
</evidence>
<dbReference type="AlphaFoldDB" id="A0A9X1GC86"/>
<sequence length="52" mass="5619">EDGGYQIGVVLEVSLPGLEKDQAEKIAEEAHAFCPYSKATRGNIDVEVTIVE</sequence>
<dbReference type="Gene3D" id="3.30.300.20">
    <property type="match status" value="1"/>
</dbReference>
<dbReference type="SUPFAM" id="SSF82784">
    <property type="entry name" value="OsmC-like"/>
    <property type="match status" value="1"/>
</dbReference>
<feature type="non-terminal residue" evidence="1">
    <location>
        <position position="1"/>
    </location>
</feature>
<name>A0A9X1GC86_ENTFC</name>
<dbReference type="PANTHER" id="PTHR33797">
    <property type="entry name" value="ORGANIC HYDROPEROXIDE RESISTANCE PROTEIN-LIKE"/>
    <property type="match status" value="1"/>
</dbReference>
<gene>
    <name evidence="1" type="ORF">KYX88_09500</name>
</gene>
<evidence type="ECO:0000313" key="2">
    <source>
        <dbReference type="Proteomes" id="UP001139644"/>
    </source>
</evidence>
<dbReference type="PANTHER" id="PTHR33797:SF2">
    <property type="entry name" value="ORGANIC HYDROPEROXIDE RESISTANCE PROTEIN-LIKE"/>
    <property type="match status" value="1"/>
</dbReference>